<dbReference type="PANTHER" id="PTHR30566">
    <property type="entry name" value="YNAI-RELATED MECHANOSENSITIVE ION CHANNEL"/>
    <property type="match status" value="1"/>
</dbReference>
<keyword evidence="3 5" id="KW-1133">Transmembrane helix</keyword>
<dbReference type="Gene3D" id="2.30.30.60">
    <property type="match status" value="1"/>
</dbReference>
<dbReference type="SUPFAM" id="SSF50182">
    <property type="entry name" value="Sm-like ribonucleoproteins"/>
    <property type="match status" value="1"/>
</dbReference>
<evidence type="ECO:0000256" key="2">
    <source>
        <dbReference type="ARBA" id="ARBA00022692"/>
    </source>
</evidence>
<dbReference type="GO" id="GO:0008381">
    <property type="term" value="F:mechanosensitive monoatomic ion channel activity"/>
    <property type="evidence" value="ECO:0007669"/>
    <property type="project" value="UniProtKB-ARBA"/>
</dbReference>
<feature type="transmembrane region" description="Helical" evidence="5">
    <location>
        <begin position="70"/>
        <end position="98"/>
    </location>
</feature>
<reference evidence="7 8" key="1">
    <citation type="submission" date="2019-11" db="EMBL/GenBank/DDBJ databases">
        <title>P. haliotis isolates from Z. marina roots.</title>
        <authorList>
            <person name="Cohen M."/>
            <person name="Jospin G."/>
            <person name="Eisen J.A."/>
            <person name="Coil D.A."/>
        </authorList>
    </citation>
    <scope>NUCLEOTIDE SEQUENCE [LARGE SCALE GENOMIC DNA]</scope>
    <source>
        <strain evidence="7 8">UCD-MCMsp1aY</strain>
    </source>
</reference>
<keyword evidence="2 5" id="KW-0812">Transmembrane</keyword>
<dbReference type="AlphaFoldDB" id="A0A6N8FBU3"/>
<proteinExistence type="predicted"/>
<evidence type="ECO:0000256" key="1">
    <source>
        <dbReference type="ARBA" id="ARBA00004370"/>
    </source>
</evidence>
<comment type="subcellular location">
    <subcellularLocation>
        <location evidence="1">Membrane</location>
    </subcellularLocation>
</comment>
<evidence type="ECO:0000256" key="4">
    <source>
        <dbReference type="ARBA" id="ARBA00023136"/>
    </source>
</evidence>
<dbReference type="Pfam" id="PF00924">
    <property type="entry name" value="MS_channel_2nd"/>
    <property type="match status" value="1"/>
</dbReference>
<sequence>MSLFNSQLFFSFLLFLAAYLAKIGLIKLINRNAGTKSTNRRLHINTAKNAINMVFIIALLMLWSNELQNFALSIAAFVVAIVLATRELIQCFIGFLYISSTNPFRVGDWIQTNNQFGEVAETDWAKVTILEISADTYAYTGKTIFLPNNQLMTLPIKNMNYMKRYINHSFSVVMDCIKTNPYDLVPKLYAKAEGYCFEFTDVAQRYNKLIENRLGVQIAGPAPTIKVQTTDIGKVSFVFSIFCPTSKAKKIEQSLISDFYTLYFKAQENAEVNSLSVSDDNALIPTNNQSNSVRNT</sequence>
<dbReference type="GO" id="GO:0016020">
    <property type="term" value="C:membrane"/>
    <property type="evidence" value="ECO:0007669"/>
    <property type="project" value="UniProtKB-SubCell"/>
</dbReference>
<dbReference type="InterPro" id="IPR006685">
    <property type="entry name" value="MscS_channel_2nd"/>
</dbReference>
<keyword evidence="8" id="KW-1185">Reference proteome</keyword>
<dbReference type="InterPro" id="IPR023408">
    <property type="entry name" value="MscS_beta-dom_sf"/>
</dbReference>
<evidence type="ECO:0000259" key="6">
    <source>
        <dbReference type="Pfam" id="PF00924"/>
    </source>
</evidence>
<protein>
    <submittedName>
        <fullName evidence="7">Mechanosensitive ion channel</fullName>
    </submittedName>
</protein>
<evidence type="ECO:0000256" key="3">
    <source>
        <dbReference type="ARBA" id="ARBA00022989"/>
    </source>
</evidence>
<evidence type="ECO:0000313" key="7">
    <source>
        <dbReference type="EMBL" id="MUH72470.1"/>
    </source>
</evidence>
<evidence type="ECO:0000256" key="5">
    <source>
        <dbReference type="SAM" id="Phobius"/>
    </source>
</evidence>
<feature type="transmembrane region" description="Helical" evidence="5">
    <location>
        <begin position="6"/>
        <end position="25"/>
    </location>
</feature>
<dbReference type="RefSeq" id="WP_330997747.1">
    <property type="nucleotide sequence ID" value="NZ_WOCD01000003.1"/>
</dbReference>
<feature type="transmembrane region" description="Helical" evidence="5">
    <location>
        <begin position="46"/>
        <end position="64"/>
    </location>
</feature>
<comment type="caution">
    <text evidence="7">The sequence shown here is derived from an EMBL/GenBank/DDBJ whole genome shotgun (WGS) entry which is preliminary data.</text>
</comment>
<keyword evidence="4 5" id="KW-0472">Membrane</keyword>
<feature type="domain" description="Mechanosensitive ion channel MscS" evidence="6">
    <location>
        <begin position="88"/>
        <end position="160"/>
    </location>
</feature>
<organism evidence="7 8">
    <name type="scientific">Psychrosphaera haliotis</name>
    <dbReference type="NCBI Taxonomy" id="555083"/>
    <lineage>
        <taxon>Bacteria</taxon>
        <taxon>Pseudomonadati</taxon>
        <taxon>Pseudomonadota</taxon>
        <taxon>Gammaproteobacteria</taxon>
        <taxon>Alteromonadales</taxon>
        <taxon>Pseudoalteromonadaceae</taxon>
        <taxon>Psychrosphaera</taxon>
    </lineage>
</organism>
<dbReference type="InterPro" id="IPR010920">
    <property type="entry name" value="LSM_dom_sf"/>
</dbReference>
<evidence type="ECO:0000313" key="8">
    <source>
        <dbReference type="Proteomes" id="UP000439994"/>
    </source>
</evidence>
<dbReference type="PANTHER" id="PTHR30566:SF27">
    <property type="entry name" value="MECHANOSENSITIVE ION CHANNEL PROTEIN"/>
    <property type="match status" value="1"/>
</dbReference>
<accession>A0A6N8FBU3</accession>
<name>A0A6N8FBU3_9GAMM</name>
<gene>
    <name evidence="7" type="ORF">GNP35_08215</name>
</gene>
<dbReference type="EMBL" id="WOCD01000003">
    <property type="protein sequence ID" value="MUH72470.1"/>
    <property type="molecule type" value="Genomic_DNA"/>
</dbReference>
<dbReference type="Proteomes" id="UP000439994">
    <property type="component" value="Unassembled WGS sequence"/>
</dbReference>